<proteinExistence type="predicted"/>
<evidence type="ECO:0000313" key="1">
    <source>
        <dbReference type="EMBL" id="MBC1316632.1"/>
    </source>
</evidence>
<dbReference type="Proteomes" id="UP000543379">
    <property type="component" value="Unassembled WGS sequence"/>
</dbReference>
<reference evidence="1 2" key="1">
    <citation type="submission" date="2020-03" db="EMBL/GenBank/DDBJ databases">
        <title>Soil Listeria distribution.</title>
        <authorList>
            <person name="Liao J."/>
            <person name="Wiedmann M."/>
        </authorList>
    </citation>
    <scope>NUCLEOTIDE SEQUENCE [LARGE SCALE GENOMIC DNA]</scope>
    <source>
        <strain evidence="1 2">FSL L7-1816</strain>
    </source>
</reference>
<protein>
    <submittedName>
        <fullName evidence="1">Uncharacterized protein</fullName>
    </submittedName>
</protein>
<dbReference type="RefSeq" id="WP_185356896.1">
    <property type="nucleotide sequence ID" value="NZ_JAARON010000003.1"/>
</dbReference>
<gene>
    <name evidence="1" type="ORF">HB811_07595</name>
</gene>
<comment type="caution">
    <text evidence="1">The sequence shown here is derived from an EMBL/GenBank/DDBJ whole genome shotgun (WGS) entry which is preliminary data.</text>
</comment>
<sequence length="73" mass="8470">MELPKHIITKIKKAGYYDKKARDAQTEVREWLEKKLTNGDELPDYIKDQLIDALEHGVDGSSGLIEFLMEYET</sequence>
<accession>A0A841W848</accession>
<dbReference type="EMBL" id="JAAROV010000002">
    <property type="protein sequence ID" value="MBC1316632.1"/>
    <property type="molecule type" value="Genomic_DNA"/>
</dbReference>
<organism evidence="1 2">
    <name type="scientific">Listeria booriae</name>
    <dbReference type="NCBI Taxonomy" id="1552123"/>
    <lineage>
        <taxon>Bacteria</taxon>
        <taxon>Bacillati</taxon>
        <taxon>Bacillota</taxon>
        <taxon>Bacilli</taxon>
        <taxon>Bacillales</taxon>
        <taxon>Listeriaceae</taxon>
        <taxon>Listeria</taxon>
    </lineage>
</organism>
<evidence type="ECO:0000313" key="2">
    <source>
        <dbReference type="Proteomes" id="UP000543379"/>
    </source>
</evidence>
<dbReference type="AlphaFoldDB" id="A0A841W848"/>
<name>A0A841W848_9LIST</name>